<evidence type="ECO:0000313" key="16">
    <source>
        <dbReference type="Proteomes" id="UP000027222"/>
    </source>
</evidence>
<dbReference type="InterPro" id="IPR050386">
    <property type="entry name" value="Glycosyl_hydrolase_5"/>
</dbReference>
<dbReference type="GO" id="GO:0009251">
    <property type="term" value="P:glucan catabolic process"/>
    <property type="evidence" value="ECO:0007669"/>
    <property type="project" value="TreeGrafter"/>
</dbReference>
<keyword evidence="12" id="KW-0472">Membrane</keyword>
<dbReference type="EC" id="3.2.1.58" evidence="9"/>
<feature type="transmembrane region" description="Helical" evidence="12">
    <location>
        <begin position="464"/>
        <end position="484"/>
    </location>
</feature>
<dbReference type="PANTHER" id="PTHR31297">
    <property type="entry name" value="GLUCAN ENDO-1,6-BETA-GLUCOSIDASE B"/>
    <property type="match status" value="1"/>
</dbReference>
<dbReference type="AlphaFoldDB" id="A0A067SZ67"/>
<reference evidence="16" key="1">
    <citation type="journal article" date="2014" name="Proc. Natl. Acad. Sci. U.S.A.">
        <title>Extensive sampling of basidiomycete genomes demonstrates inadequacy of the white-rot/brown-rot paradigm for wood decay fungi.</title>
        <authorList>
            <person name="Riley R."/>
            <person name="Salamov A.A."/>
            <person name="Brown D.W."/>
            <person name="Nagy L.G."/>
            <person name="Floudas D."/>
            <person name="Held B.W."/>
            <person name="Levasseur A."/>
            <person name="Lombard V."/>
            <person name="Morin E."/>
            <person name="Otillar R."/>
            <person name="Lindquist E.A."/>
            <person name="Sun H."/>
            <person name="LaButti K.M."/>
            <person name="Schmutz J."/>
            <person name="Jabbour D."/>
            <person name="Luo H."/>
            <person name="Baker S.E."/>
            <person name="Pisabarro A.G."/>
            <person name="Walton J.D."/>
            <person name="Blanchette R.A."/>
            <person name="Henrissat B."/>
            <person name="Martin F."/>
            <person name="Cullen D."/>
            <person name="Hibbett D.S."/>
            <person name="Grigoriev I.V."/>
        </authorList>
    </citation>
    <scope>NUCLEOTIDE SEQUENCE [LARGE SCALE GENOMIC DNA]</scope>
    <source>
        <strain evidence="16">CBS 339.88</strain>
    </source>
</reference>
<keyword evidence="16" id="KW-1185">Reference proteome</keyword>
<feature type="domain" description="Glycoside hydrolase family 5" evidence="14">
    <location>
        <begin position="149"/>
        <end position="390"/>
    </location>
</feature>
<dbReference type="InterPro" id="IPR017853">
    <property type="entry name" value="GH"/>
</dbReference>
<feature type="compositionally biased region" description="Low complexity" evidence="11">
    <location>
        <begin position="64"/>
        <end position="79"/>
    </location>
</feature>
<evidence type="ECO:0000256" key="8">
    <source>
        <dbReference type="ARBA" id="ARBA00036824"/>
    </source>
</evidence>
<dbReference type="SUPFAM" id="SSF51445">
    <property type="entry name" value="(Trans)glycosidases"/>
    <property type="match status" value="1"/>
</dbReference>
<dbReference type="GO" id="GO:0004338">
    <property type="term" value="F:glucan exo-1,3-beta-glucosidase activity"/>
    <property type="evidence" value="ECO:0007669"/>
    <property type="project" value="UniProtKB-EC"/>
</dbReference>
<feature type="chain" id="PRO_5001649176" description="glucan 1,3-beta-glucosidase" evidence="13">
    <location>
        <begin position="33"/>
        <end position="505"/>
    </location>
</feature>
<dbReference type="PANTHER" id="PTHR31297:SF1">
    <property type="entry name" value="GLUCAN 1,3-BETA-GLUCOSIDASE I_II-RELATED"/>
    <property type="match status" value="1"/>
</dbReference>
<evidence type="ECO:0000256" key="1">
    <source>
        <dbReference type="ARBA" id="ARBA00004613"/>
    </source>
</evidence>
<dbReference type="GO" id="GO:0009986">
    <property type="term" value="C:cell surface"/>
    <property type="evidence" value="ECO:0007669"/>
    <property type="project" value="TreeGrafter"/>
</dbReference>
<dbReference type="EMBL" id="KL142379">
    <property type="protein sequence ID" value="KDR76186.1"/>
    <property type="molecule type" value="Genomic_DNA"/>
</dbReference>
<dbReference type="STRING" id="685588.A0A067SZ67"/>
<evidence type="ECO:0000256" key="12">
    <source>
        <dbReference type="SAM" id="Phobius"/>
    </source>
</evidence>
<dbReference type="Pfam" id="PF00150">
    <property type="entry name" value="Cellulase"/>
    <property type="match status" value="1"/>
</dbReference>
<comment type="similarity">
    <text evidence="2 10">Belongs to the glycosyl hydrolase 5 (cellulase A) family.</text>
</comment>
<proteinExistence type="inferred from homology"/>
<evidence type="ECO:0000256" key="5">
    <source>
        <dbReference type="ARBA" id="ARBA00022801"/>
    </source>
</evidence>
<comment type="catalytic activity">
    <reaction evidence="8">
        <text>Successive hydrolysis of beta-D-glucose units from the non-reducing ends of (1-&gt;3)-beta-D-glucans, releasing alpha-glucose.</text>
        <dbReference type="EC" id="3.2.1.58"/>
    </reaction>
</comment>
<evidence type="ECO:0000256" key="4">
    <source>
        <dbReference type="ARBA" id="ARBA00022729"/>
    </source>
</evidence>
<keyword evidence="6 10" id="KW-0326">Glycosidase</keyword>
<dbReference type="GO" id="GO:0005576">
    <property type="term" value="C:extracellular region"/>
    <property type="evidence" value="ECO:0007669"/>
    <property type="project" value="UniProtKB-SubCell"/>
</dbReference>
<dbReference type="HOGENOM" id="CLU_004624_0_2_1"/>
<gene>
    <name evidence="15" type="ORF">GALMADRAFT_67855</name>
</gene>
<feature type="region of interest" description="Disordered" evidence="11">
    <location>
        <begin position="41"/>
        <end position="87"/>
    </location>
</feature>
<dbReference type="Gene3D" id="3.20.20.80">
    <property type="entry name" value="Glycosidases"/>
    <property type="match status" value="1"/>
</dbReference>
<protein>
    <recommendedName>
        <fullName evidence="9">glucan 1,3-beta-glucosidase</fullName>
        <ecNumber evidence="9">3.2.1.58</ecNumber>
    </recommendedName>
</protein>
<evidence type="ECO:0000256" key="6">
    <source>
        <dbReference type="ARBA" id="ARBA00023295"/>
    </source>
</evidence>
<evidence type="ECO:0000256" key="2">
    <source>
        <dbReference type="ARBA" id="ARBA00005641"/>
    </source>
</evidence>
<evidence type="ECO:0000256" key="7">
    <source>
        <dbReference type="ARBA" id="ARBA00023316"/>
    </source>
</evidence>
<accession>A0A067SZ67</accession>
<evidence type="ECO:0000259" key="14">
    <source>
        <dbReference type="Pfam" id="PF00150"/>
    </source>
</evidence>
<evidence type="ECO:0000256" key="3">
    <source>
        <dbReference type="ARBA" id="ARBA00022525"/>
    </source>
</evidence>
<name>A0A067SZ67_GALM3</name>
<organism evidence="15 16">
    <name type="scientific">Galerina marginata (strain CBS 339.88)</name>
    <dbReference type="NCBI Taxonomy" id="685588"/>
    <lineage>
        <taxon>Eukaryota</taxon>
        <taxon>Fungi</taxon>
        <taxon>Dikarya</taxon>
        <taxon>Basidiomycota</taxon>
        <taxon>Agaricomycotina</taxon>
        <taxon>Agaricomycetes</taxon>
        <taxon>Agaricomycetidae</taxon>
        <taxon>Agaricales</taxon>
        <taxon>Agaricineae</taxon>
        <taxon>Strophariaceae</taxon>
        <taxon>Galerina</taxon>
    </lineage>
</organism>
<comment type="subcellular location">
    <subcellularLocation>
        <location evidence="1">Secreted</location>
    </subcellularLocation>
</comment>
<evidence type="ECO:0000256" key="10">
    <source>
        <dbReference type="RuleBase" id="RU361153"/>
    </source>
</evidence>
<keyword evidence="4 13" id="KW-0732">Signal</keyword>
<keyword evidence="12" id="KW-1133">Transmembrane helix</keyword>
<evidence type="ECO:0000256" key="11">
    <source>
        <dbReference type="SAM" id="MobiDB-lite"/>
    </source>
</evidence>
<evidence type="ECO:0000256" key="9">
    <source>
        <dbReference type="ARBA" id="ARBA00038929"/>
    </source>
</evidence>
<keyword evidence="5 10" id="KW-0378">Hydrolase</keyword>
<sequence>MLKSSTKSLLPLGLALLCFEAVLLLSGSGVQARRQQQCRLQPHEDQVALQPPVNPGISGGGGNHTTHTTPTTTSPSSSHLVNPPSSTALSTPTAFNYGVDKIRGVNLGGWLVLEPWITPSVFQSTGNDNIVDEFTLGQLLDQETAETILKNHWDNWITEDDFAQISAAGLNHVRIPIGYWSIPLGPGDTSTSTSTAPYTTGAWTYLLKALVWAQKHNIYVILDLHGAPGSQNGYDNSGQRTANPVWADNPANLTRTVDTLRFIASQVGDQVSVIELLNEAAGFKGSDWAAAIRQFWLDAYAAVRSAAGDNVKIMIGDAFLGVNSWTNFLTAPQGQGVMMDFHEYQIFSDPELDRTYDQHISFACTYNQTLTSYSSSNLWTVVGEWSNAATDCAQWLNGRGVGARWDGSFSPGSQVHGSCSGFTGSYTSWTQDYRDFLRKYWEVQVGLGEAVQGWVFWAWKVRNYLFFLSFQFLACIVVMIRYMTSPRIRRNGRMEGWLSVAQVLF</sequence>
<evidence type="ECO:0000313" key="15">
    <source>
        <dbReference type="EMBL" id="KDR76186.1"/>
    </source>
</evidence>
<dbReference type="InterPro" id="IPR001547">
    <property type="entry name" value="Glyco_hydro_5"/>
</dbReference>
<dbReference type="OrthoDB" id="62120at2759"/>
<dbReference type="Proteomes" id="UP000027222">
    <property type="component" value="Unassembled WGS sequence"/>
</dbReference>
<keyword evidence="7" id="KW-0961">Cell wall biogenesis/degradation</keyword>
<evidence type="ECO:0000256" key="13">
    <source>
        <dbReference type="SAM" id="SignalP"/>
    </source>
</evidence>
<dbReference type="GO" id="GO:0071555">
    <property type="term" value="P:cell wall organization"/>
    <property type="evidence" value="ECO:0007669"/>
    <property type="project" value="UniProtKB-KW"/>
</dbReference>
<keyword evidence="3" id="KW-0964">Secreted</keyword>
<feature type="signal peptide" evidence="13">
    <location>
        <begin position="1"/>
        <end position="32"/>
    </location>
</feature>
<keyword evidence="12" id="KW-0812">Transmembrane</keyword>